<evidence type="ECO:0000259" key="1">
    <source>
        <dbReference type="Pfam" id="PF14705"/>
    </source>
</evidence>
<reference evidence="2" key="1">
    <citation type="submission" date="2020-08" db="EMBL/GenBank/DDBJ databases">
        <title>Multicomponent nature underlies the extraordinary mechanical properties of spider dragline silk.</title>
        <authorList>
            <person name="Kono N."/>
            <person name="Nakamura H."/>
            <person name="Mori M."/>
            <person name="Yoshida Y."/>
            <person name="Ohtoshi R."/>
            <person name="Malay A.D."/>
            <person name="Moran D.A.P."/>
            <person name="Tomita M."/>
            <person name="Numata K."/>
            <person name="Arakawa K."/>
        </authorList>
    </citation>
    <scope>NUCLEOTIDE SEQUENCE</scope>
</reference>
<sequence length="130" mass="15076">MVAWILRFINNSLIPRNSQKCGILDSKEISVAEYAVVRIIQKESFVNEEGEKLKILRAFKDKNRIIRLKTKILYRPDSEDFKMPIYTTISNKVVGILLRARKHGLVHFEVLTNIASHVASYMKDGRIFLN</sequence>
<gene>
    <name evidence="2" type="ORF">NPIL_114121</name>
    <name evidence="3" type="ORF">NPIL_474291</name>
</gene>
<evidence type="ECO:0000313" key="2">
    <source>
        <dbReference type="EMBL" id="GFT08492.1"/>
    </source>
</evidence>
<dbReference type="InterPro" id="IPR027817">
    <property type="entry name" value="Costars_dom"/>
</dbReference>
<accession>A0A8X6NDF4</accession>
<evidence type="ECO:0000313" key="4">
    <source>
        <dbReference type="Proteomes" id="UP000887013"/>
    </source>
</evidence>
<dbReference type="EMBL" id="BMAW01072423">
    <property type="protein sequence ID" value="GFT82940.1"/>
    <property type="molecule type" value="Genomic_DNA"/>
</dbReference>
<dbReference type="Gene3D" id="1.10.10.1540">
    <property type="entry name" value="Costar domain"/>
    <property type="match status" value="1"/>
</dbReference>
<keyword evidence="4" id="KW-1185">Reference proteome</keyword>
<dbReference type="EMBL" id="BMAW01103305">
    <property type="protein sequence ID" value="GFT08492.1"/>
    <property type="molecule type" value="Genomic_DNA"/>
</dbReference>
<name>A0A8X6NDF4_NEPPI</name>
<dbReference type="AlphaFoldDB" id="A0A8X6NDF4"/>
<feature type="domain" description="Costars" evidence="1">
    <location>
        <begin position="85"/>
        <end position="109"/>
    </location>
</feature>
<dbReference type="OrthoDB" id="6431584at2759"/>
<dbReference type="Pfam" id="PF14705">
    <property type="entry name" value="Costars"/>
    <property type="match status" value="1"/>
</dbReference>
<protein>
    <recommendedName>
        <fullName evidence="1">Costars domain-containing protein</fullName>
    </recommendedName>
</protein>
<dbReference type="InterPro" id="IPR038095">
    <property type="entry name" value="Costars_sf"/>
</dbReference>
<proteinExistence type="predicted"/>
<evidence type="ECO:0000313" key="3">
    <source>
        <dbReference type="EMBL" id="GFT82940.1"/>
    </source>
</evidence>
<comment type="caution">
    <text evidence="2">The sequence shown here is derived from an EMBL/GenBank/DDBJ whole genome shotgun (WGS) entry which is preliminary data.</text>
</comment>
<organism evidence="2 4">
    <name type="scientific">Nephila pilipes</name>
    <name type="common">Giant wood spider</name>
    <name type="synonym">Nephila maculata</name>
    <dbReference type="NCBI Taxonomy" id="299642"/>
    <lineage>
        <taxon>Eukaryota</taxon>
        <taxon>Metazoa</taxon>
        <taxon>Ecdysozoa</taxon>
        <taxon>Arthropoda</taxon>
        <taxon>Chelicerata</taxon>
        <taxon>Arachnida</taxon>
        <taxon>Araneae</taxon>
        <taxon>Araneomorphae</taxon>
        <taxon>Entelegynae</taxon>
        <taxon>Araneoidea</taxon>
        <taxon>Nephilidae</taxon>
        <taxon>Nephila</taxon>
    </lineage>
</organism>
<dbReference type="Proteomes" id="UP000887013">
    <property type="component" value="Unassembled WGS sequence"/>
</dbReference>